<dbReference type="SUPFAM" id="SSF53474">
    <property type="entry name" value="alpha/beta-Hydrolases"/>
    <property type="match status" value="1"/>
</dbReference>
<evidence type="ECO:0000313" key="2">
    <source>
        <dbReference type="Proteomes" id="UP000503011"/>
    </source>
</evidence>
<name>A0A6F8YLF5_9ACTN</name>
<organism evidence="1 2">
    <name type="scientific">Phytohabitans suffuscus</name>
    <dbReference type="NCBI Taxonomy" id="624315"/>
    <lineage>
        <taxon>Bacteria</taxon>
        <taxon>Bacillati</taxon>
        <taxon>Actinomycetota</taxon>
        <taxon>Actinomycetes</taxon>
        <taxon>Micromonosporales</taxon>
        <taxon>Micromonosporaceae</taxon>
    </lineage>
</organism>
<reference evidence="1 2" key="1">
    <citation type="submission" date="2020-03" db="EMBL/GenBank/DDBJ databases">
        <title>Whole genome shotgun sequence of Phytohabitans suffuscus NBRC 105367.</title>
        <authorList>
            <person name="Komaki H."/>
            <person name="Tamura T."/>
        </authorList>
    </citation>
    <scope>NUCLEOTIDE SEQUENCE [LARGE SCALE GENOMIC DNA]</scope>
    <source>
        <strain evidence="1 2">NBRC 105367</strain>
    </source>
</reference>
<evidence type="ECO:0000313" key="1">
    <source>
        <dbReference type="EMBL" id="BCB86886.1"/>
    </source>
</evidence>
<protein>
    <recommendedName>
        <fullName evidence="3">Epoxide hydrolase N-terminal domain-containing protein</fullName>
    </recommendedName>
</protein>
<keyword evidence="2" id="KW-1185">Reference proteome</keyword>
<proteinExistence type="predicted"/>
<dbReference type="EMBL" id="AP022871">
    <property type="protein sequence ID" value="BCB86886.1"/>
    <property type="molecule type" value="Genomic_DNA"/>
</dbReference>
<dbReference type="InterPro" id="IPR029058">
    <property type="entry name" value="AB_hydrolase_fold"/>
</dbReference>
<accession>A0A6F8YLF5</accession>
<dbReference type="Gene3D" id="3.40.50.1820">
    <property type="entry name" value="alpha/beta hydrolase"/>
    <property type="match status" value="1"/>
</dbReference>
<dbReference type="AlphaFoldDB" id="A0A6F8YLF5"/>
<reference evidence="1 2" key="2">
    <citation type="submission" date="2020-03" db="EMBL/GenBank/DDBJ databases">
        <authorList>
            <person name="Ichikawa N."/>
            <person name="Kimura A."/>
            <person name="Kitahashi Y."/>
            <person name="Uohara A."/>
        </authorList>
    </citation>
    <scope>NUCLEOTIDE SEQUENCE [LARGE SCALE GENOMIC DNA]</scope>
    <source>
        <strain evidence="1 2">NBRC 105367</strain>
    </source>
</reference>
<dbReference type="RefSeq" id="WP_173158558.1">
    <property type="nucleotide sequence ID" value="NZ_AP022871.1"/>
</dbReference>
<dbReference type="KEGG" id="psuu:Psuf_041990"/>
<dbReference type="Proteomes" id="UP000503011">
    <property type="component" value="Chromosome"/>
</dbReference>
<evidence type="ECO:0008006" key="3">
    <source>
        <dbReference type="Google" id="ProtNLM"/>
    </source>
</evidence>
<sequence length="72" mass="8024">MGLASFMLDHDAASYDLIARAFAGRQEGLSRDGSYPNLVYYNQVDRGGHFAAWEQPELFASEVRAGFRPLRG</sequence>
<gene>
    <name evidence="1" type="ORF">Psuf_041990</name>
</gene>